<feature type="domain" description="MotA/TolQ/ExbB proton channel" evidence="8">
    <location>
        <begin position="135"/>
        <end position="248"/>
    </location>
</feature>
<evidence type="ECO:0000256" key="1">
    <source>
        <dbReference type="ARBA" id="ARBA00004651"/>
    </source>
</evidence>
<dbReference type="InterPro" id="IPR002898">
    <property type="entry name" value="MotA_ExbB_proton_chnl"/>
</dbReference>
<feature type="transmembrane region" description="Helical" evidence="7">
    <location>
        <begin position="21"/>
        <end position="46"/>
    </location>
</feature>
<evidence type="ECO:0000256" key="5">
    <source>
        <dbReference type="ARBA" id="ARBA00023136"/>
    </source>
</evidence>
<keyword evidence="2" id="KW-1003">Cell membrane</keyword>
<keyword evidence="6" id="KW-0813">Transport</keyword>
<keyword evidence="10" id="KW-1185">Reference proteome</keyword>
<dbReference type="Proteomes" id="UP000325286">
    <property type="component" value="Chromosome"/>
</dbReference>
<accession>A0A5B9QHQ9</accession>
<proteinExistence type="inferred from homology"/>
<dbReference type="AlphaFoldDB" id="A0A5B9QHQ9"/>
<evidence type="ECO:0000256" key="3">
    <source>
        <dbReference type="ARBA" id="ARBA00022692"/>
    </source>
</evidence>
<evidence type="ECO:0000259" key="8">
    <source>
        <dbReference type="Pfam" id="PF01618"/>
    </source>
</evidence>
<protein>
    <submittedName>
        <fullName evidence="9">MotA/TolQ/ExbB proton channel family protein</fullName>
    </submittedName>
</protein>
<dbReference type="InterPro" id="IPR050790">
    <property type="entry name" value="ExbB/TolQ_transport"/>
</dbReference>
<dbReference type="GO" id="GO:0005886">
    <property type="term" value="C:plasma membrane"/>
    <property type="evidence" value="ECO:0007669"/>
    <property type="project" value="UniProtKB-SubCell"/>
</dbReference>
<keyword evidence="6" id="KW-0653">Protein transport</keyword>
<keyword evidence="5 7" id="KW-0472">Membrane</keyword>
<dbReference type="OrthoDB" id="5290956at2"/>
<dbReference type="EMBL" id="CP042914">
    <property type="protein sequence ID" value="QEG38598.1"/>
    <property type="molecule type" value="Genomic_DNA"/>
</dbReference>
<keyword evidence="4 7" id="KW-1133">Transmembrane helix</keyword>
<sequence>MANSSSVSPKPASLGPLLIGAALGGIFWLVIGHILLFQFVGVQWVVGPENVSSPASVPIMLRSMQHWINLFTLMAFGAALASLAARWRFVNVQSQKIDESMLSPDDQTLLLPEDALQLRQAMNQPNQTDPSMINLLLGTALQRARANWSAEDVSAALESHAEIIQAETESQYATIRYLAWAIPSIGFVGTVMGIGEAMGVFGQDAEGESLISAAAGHLSTAFDTTFVALVLSLILMYFVHRVQADEDSLLVRVLEACMKRFVHRMHIKKE</sequence>
<name>A0A5B9QHQ9_9BACT</name>
<comment type="similarity">
    <text evidence="6">Belongs to the exbB/tolQ family.</text>
</comment>
<evidence type="ECO:0000256" key="7">
    <source>
        <dbReference type="SAM" id="Phobius"/>
    </source>
</evidence>
<organism evidence="9 10">
    <name type="scientific">Roseimaritima ulvae</name>
    <dbReference type="NCBI Taxonomy" id="980254"/>
    <lineage>
        <taxon>Bacteria</taxon>
        <taxon>Pseudomonadati</taxon>
        <taxon>Planctomycetota</taxon>
        <taxon>Planctomycetia</taxon>
        <taxon>Pirellulales</taxon>
        <taxon>Pirellulaceae</taxon>
        <taxon>Roseimaritima</taxon>
    </lineage>
</organism>
<evidence type="ECO:0000256" key="2">
    <source>
        <dbReference type="ARBA" id="ARBA00022475"/>
    </source>
</evidence>
<feature type="transmembrane region" description="Helical" evidence="7">
    <location>
        <begin position="66"/>
        <end position="87"/>
    </location>
</feature>
<dbReference type="Pfam" id="PF01618">
    <property type="entry name" value="MotA_ExbB"/>
    <property type="match status" value="1"/>
</dbReference>
<reference evidence="9 10" key="1">
    <citation type="submission" date="2019-08" db="EMBL/GenBank/DDBJ databases">
        <title>Deep-cultivation of Planctomycetes and their phenomic and genomic characterization uncovers novel biology.</title>
        <authorList>
            <person name="Wiegand S."/>
            <person name="Jogler M."/>
            <person name="Boedeker C."/>
            <person name="Pinto D."/>
            <person name="Vollmers J."/>
            <person name="Rivas-Marin E."/>
            <person name="Kohn T."/>
            <person name="Peeters S.H."/>
            <person name="Heuer A."/>
            <person name="Rast P."/>
            <person name="Oberbeckmann S."/>
            <person name="Bunk B."/>
            <person name="Jeske O."/>
            <person name="Meyerdierks A."/>
            <person name="Storesund J.E."/>
            <person name="Kallscheuer N."/>
            <person name="Luecker S."/>
            <person name="Lage O.M."/>
            <person name="Pohl T."/>
            <person name="Merkel B.J."/>
            <person name="Hornburger P."/>
            <person name="Mueller R.-W."/>
            <person name="Bruemmer F."/>
            <person name="Labrenz M."/>
            <person name="Spormann A.M."/>
            <person name="Op den Camp H."/>
            <person name="Overmann J."/>
            <person name="Amann R."/>
            <person name="Jetten M.S.M."/>
            <person name="Mascher T."/>
            <person name="Medema M.H."/>
            <person name="Devos D.P."/>
            <person name="Kaster A.-K."/>
            <person name="Ovreas L."/>
            <person name="Rohde M."/>
            <person name="Galperin M.Y."/>
            <person name="Jogler C."/>
        </authorList>
    </citation>
    <scope>NUCLEOTIDE SEQUENCE [LARGE SCALE GENOMIC DNA]</scope>
    <source>
        <strain evidence="9 10">UC8</strain>
    </source>
</reference>
<keyword evidence="3 7" id="KW-0812">Transmembrane</keyword>
<comment type="subcellular location">
    <subcellularLocation>
        <location evidence="1">Cell membrane</location>
        <topology evidence="1">Multi-pass membrane protein</topology>
    </subcellularLocation>
    <subcellularLocation>
        <location evidence="6">Membrane</location>
        <topology evidence="6">Multi-pass membrane protein</topology>
    </subcellularLocation>
</comment>
<evidence type="ECO:0000313" key="9">
    <source>
        <dbReference type="EMBL" id="QEG38598.1"/>
    </source>
</evidence>
<evidence type="ECO:0000256" key="6">
    <source>
        <dbReference type="RuleBase" id="RU004057"/>
    </source>
</evidence>
<feature type="transmembrane region" description="Helical" evidence="7">
    <location>
        <begin position="177"/>
        <end position="201"/>
    </location>
</feature>
<dbReference type="GO" id="GO:0017038">
    <property type="term" value="P:protein import"/>
    <property type="evidence" value="ECO:0007669"/>
    <property type="project" value="TreeGrafter"/>
</dbReference>
<evidence type="ECO:0000313" key="10">
    <source>
        <dbReference type="Proteomes" id="UP000325286"/>
    </source>
</evidence>
<dbReference type="PANTHER" id="PTHR30625:SF11">
    <property type="entry name" value="MOTA_TOLQ_EXBB PROTON CHANNEL DOMAIN-CONTAINING PROTEIN"/>
    <property type="match status" value="1"/>
</dbReference>
<dbReference type="KEGG" id="rul:UC8_05550"/>
<dbReference type="PANTHER" id="PTHR30625">
    <property type="entry name" value="PROTEIN TOLQ"/>
    <property type="match status" value="1"/>
</dbReference>
<gene>
    <name evidence="9" type="ORF">UC8_05550</name>
</gene>
<feature type="transmembrane region" description="Helical" evidence="7">
    <location>
        <begin position="221"/>
        <end position="239"/>
    </location>
</feature>
<evidence type="ECO:0000256" key="4">
    <source>
        <dbReference type="ARBA" id="ARBA00022989"/>
    </source>
</evidence>